<gene>
    <name evidence="9" type="ORF">M407DRAFT_34718</name>
</gene>
<dbReference type="PANTHER" id="PTHR24305">
    <property type="entry name" value="CYTOCHROME P450"/>
    <property type="match status" value="1"/>
</dbReference>
<evidence type="ECO:0000256" key="3">
    <source>
        <dbReference type="ARBA" id="ARBA00010617"/>
    </source>
</evidence>
<accession>A0A0C3PMU3</accession>
<dbReference type="GO" id="GO:0004497">
    <property type="term" value="F:monooxygenase activity"/>
    <property type="evidence" value="ECO:0007669"/>
    <property type="project" value="UniProtKB-KW"/>
</dbReference>
<evidence type="ECO:0000256" key="4">
    <source>
        <dbReference type="ARBA" id="ARBA00022617"/>
    </source>
</evidence>
<protein>
    <recommendedName>
        <fullName evidence="11">Cytochrome P450</fullName>
    </recommendedName>
</protein>
<reference evidence="10" key="2">
    <citation type="submission" date="2015-01" db="EMBL/GenBank/DDBJ databases">
        <title>Evolutionary Origins and Diversification of the Mycorrhizal Mutualists.</title>
        <authorList>
            <consortium name="DOE Joint Genome Institute"/>
            <consortium name="Mycorrhizal Genomics Consortium"/>
            <person name="Kohler A."/>
            <person name="Kuo A."/>
            <person name="Nagy L.G."/>
            <person name="Floudas D."/>
            <person name="Copeland A."/>
            <person name="Barry K.W."/>
            <person name="Cichocki N."/>
            <person name="Veneault-Fourrey C."/>
            <person name="LaButti K."/>
            <person name="Lindquist E.A."/>
            <person name="Lipzen A."/>
            <person name="Lundell T."/>
            <person name="Morin E."/>
            <person name="Murat C."/>
            <person name="Riley R."/>
            <person name="Ohm R."/>
            <person name="Sun H."/>
            <person name="Tunlid A."/>
            <person name="Henrissat B."/>
            <person name="Grigoriev I.V."/>
            <person name="Hibbett D.S."/>
            <person name="Martin F."/>
        </authorList>
    </citation>
    <scope>NUCLEOTIDE SEQUENCE [LARGE SCALE GENOMIC DNA]</scope>
    <source>
        <strain evidence="10">MUT 4182</strain>
    </source>
</reference>
<reference evidence="9 10" key="1">
    <citation type="submission" date="2014-04" db="EMBL/GenBank/DDBJ databases">
        <authorList>
            <consortium name="DOE Joint Genome Institute"/>
            <person name="Kuo A."/>
            <person name="Girlanda M."/>
            <person name="Perotto S."/>
            <person name="Kohler A."/>
            <person name="Nagy L.G."/>
            <person name="Floudas D."/>
            <person name="Copeland A."/>
            <person name="Barry K.W."/>
            <person name="Cichocki N."/>
            <person name="Veneault-Fourrey C."/>
            <person name="LaButti K."/>
            <person name="Lindquist E.A."/>
            <person name="Lipzen A."/>
            <person name="Lundell T."/>
            <person name="Morin E."/>
            <person name="Murat C."/>
            <person name="Sun H."/>
            <person name="Tunlid A."/>
            <person name="Henrissat B."/>
            <person name="Grigoriev I.V."/>
            <person name="Hibbett D.S."/>
            <person name="Martin F."/>
            <person name="Nordberg H.P."/>
            <person name="Cantor M.N."/>
            <person name="Hua S.X."/>
        </authorList>
    </citation>
    <scope>NUCLEOTIDE SEQUENCE [LARGE SCALE GENOMIC DNA]</scope>
    <source>
        <strain evidence="9 10">MUT 4182</strain>
    </source>
</reference>
<dbReference type="GO" id="GO:0016705">
    <property type="term" value="F:oxidoreductase activity, acting on paired donors, with incorporation or reduction of molecular oxygen"/>
    <property type="evidence" value="ECO:0007669"/>
    <property type="project" value="InterPro"/>
</dbReference>
<evidence type="ECO:0000256" key="8">
    <source>
        <dbReference type="ARBA" id="ARBA00023033"/>
    </source>
</evidence>
<keyword evidence="10" id="KW-1185">Reference proteome</keyword>
<keyword evidence="5" id="KW-0479">Metal-binding</keyword>
<comment type="similarity">
    <text evidence="3">Belongs to the cytochrome P450 family.</text>
</comment>
<evidence type="ECO:0008006" key="11">
    <source>
        <dbReference type="Google" id="ProtNLM"/>
    </source>
</evidence>
<dbReference type="InterPro" id="IPR001128">
    <property type="entry name" value="Cyt_P450"/>
</dbReference>
<evidence type="ECO:0000256" key="5">
    <source>
        <dbReference type="ARBA" id="ARBA00022723"/>
    </source>
</evidence>
<evidence type="ECO:0000256" key="1">
    <source>
        <dbReference type="ARBA" id="ARBA00001971"/>
    </source>
</evidence>
<dbReference type="Pfam" id="PF00067">
    <property type="entry name" value="p450"/>
    <property type="match status" value="1"/>
</dbReference>
<dbReference type="GO" id="GO:0005506">
    <property type="term" value="F:iron ion binding"/>
    <property type="evidence" value="ECO:0007669"/>
    <property type="project" value="InterPro"/>
</dbReference>
<dbReference type="OrthoDB" id="1470350at2759"/>
<keyword evidence="4" id="KW-0349">Heme</keyword>
<dbReference type="SUPFAM" id="SSF48264">
    <property type="entry name" value="Cytochrome P450"/>
    <property type="match status" value="1"/>
</dbReference>
<dbReference type="STRING" id="1051891.A0A0C3PMU3"/>
<dbReference type="HOGENOM" id="CLU_1411999_0_0_1"/>
<dbReference type="InterPro" id="IPR036396">
    <property type="entry name" value="Cyt_P450_sf"/>
</dbReference>
<dbReference type="Gene3D" id="1.10.630.10">
    <property type="entry name" value="Cytochrome P450"/>
    <property type="match status" value="1"/>
</dbReference>
<dbReference type="InterPro" id="IPR050121">
    <property type="entry name" value="Cytochrome_P450_monoxygenase"/>
</dbReference>
<evidence type="ECO:0000256" key="2">
    <source>
        <dbReference type="ARBA" id="ARBA00005179"/>
    </source>
</evidence>
<dbReference type="AlphaFoldDB" id="A0A0C3PMU3"/>
<dbReference type="PANTHER" id="PTHR24305:SF166">
    <property type="entry name" value="CYTOCHROME P450 12A4, MITOCHONDRIAL-RELATED"/>
    <property type="match status" value="1"/>
</dbReference>
<comment type="pathway">
    <text evidence="2">Secondary metabolite biosynthesis.</text>
</comment>
<organism evidence="9 10">
    <name type="scientific">Tulasnella calospora MUT 4182</name>
    <dbReference type="NCBI Taxonomy" id="1051891"/>
    <lineage>
        <taxon>Eukaryota</taxon>
        <taxon>Fungi</taxon>
        <taxon>Dikarya</taxon>
        <taxon>Basidiomycota</taxon>
        <taxon>Agaricomycotina</taxon>
        <taxon>Agaricomycetes</taxon>
        <taxon>Cantharellales</taxon>
        <taxon>Tulasnellaceae</taxon>
        <taxon>Tulasnella</taxon>
    </lineage>
</organism>
<keyword evidence="6" id="KW-0560">Oxidoreductase</keyword>
<evidence type="ECO:0000313" key="10">
    <source>
        <dbReference type="Proteomes" id="UP000054248"/>
    </source>
</evidence>
<comment type="cofactor">
    <cofactor evidence="1">
        <name>heme</name>
        <dbReference type="ChEBI" id="CHEBI:30413"/>
    </cofactor>
</comment>
<dbReference type="GO" id="GO:0020037">
    <property type="term" value="F:heme binding"/>
    <property type="evidence" value="ECO:0007669"/>
    <property type="project" value="InterPro"/>
</dbReference>
<sequence>MANWFPILGRIPTENSRRTAHSRNVMQRVGRKLLDERRAAILAEATDGADAVDKRSVSGKDIFSVMIKANLANDIKDSERMTDQEVIDQIITIVIAGHETTGTYLDWLLYELSRPENQHIQSKLREELLSVSSDRPTLEELNALPYLDAVIRENLRKNSVVDGTIRCAEKDDIIPLATPFVDRNGVERNEISKSSSI</sequence>
<keyword evidence="7" id="KW-0408">Iron</keyword>
<evidence type="ECO:0000313" key="9">
    <source>
        <dbReference type="EMBL" id="KIO15695.1"/>
    </source>
</evidence>
<dbReference type="Proteomes" id="UP000054248">
    <property type="component" value="Unassembled WGS sequence"/>
</dbReference>
<evidence type="ECO:0000256" key="6">
    <source>
        <dbReference type="ARBA" id="ARBA00023002"/>
    </source>
</evidence>
<dbReference type="EMBL" id="KN823870">
    <property type="protein sequence ID" value="KIO15695.1"/>
    <property type="molecule type" value="Genomic_DNA"/>
</dbReference>
<keyword evidence="8" id="KW-0503">Monooxygenase</keyword>
<proteinExistence type="inferred from homology"/>
<name>A0A0C3PMU3_9AGAM</name>
<evidence type="ECO:0000256" key="7">
    <source>
        <dbReference type="ARBA" id="ARBA00023004"/>
    </source>
</evidence>